<dbReference type="InterPro" id="IPR011013">
    <property type="entry name" value="Gal_mutarotase_sf_dom"/>
</dbReference>
<accession>A0AAD7B5A0</accession>
<dbReference type="AlphaFoldDB" id="A0AAD7B5A0"/>
<dbReference type="GO" id="GO:0005975">
    <property type="term" value="P:carbohydrate metabolic process"/>
    <property type="evidence" value="ECO:0007669"/>
    <property type="project" value="InterPro"/>
</dbReference>
<dbReference type="GO" id="GO:0003824">
    <property type="term" value="F:catalytic activity"/>
    <property type="evidence" value="ECO:0007669"/>
    <property type="project" value="InterPro"/>
</dbReference>
<keyword evidence="2" id="KW-1185">Reference proteome</keyword>
<dbReference type="Gene3D" id="2.60.40.1760">
    <property type="entry name" value="glycosyl hydrolase (family 31)"/>
    <property type="match status" value="1"/>
</dbReference>
<dbReference type="SUPFAM" id="SSF74650">
    <property type="entry name" value="Galactose mutarotase-like"/>
    <property type="match status" value="1"/>
</dbReference>
<protein>
    <submittedName>
        <fullName evidence="1">Uncharacterized protein</fullName>
    </submittedName>
</protein>
<proteinExistence type="predicted"/>
<dbReference type="GO" id="GO:0030246">
    <property type="term" value="F:carbohydrate binding"/>
    <property type="evidence" value="ECO:0007669"/>
    <property type="project" value="InterPro"/>
</dbReference>
<comment type="caution">
    <text evidence="1">The sequence shown here is derived from an EMBL/GenBank/DDBJ whole genome shotgun (WGS) entry which is preliminary data.</text>
</comment>
<sequence length="182" mass="19220">MPLPPARLDRRPSAAARLLGHPARGRLLSIGSRIVLGAMGQWPHVQLRRTGSDEPHGVSGYLIKRELALASRLTLLLAATSALGGGVQQQLARQIQASNSSGSHSLDVTNCPGYTLSALKETPNGLTASLALAGPACNAFGQDIANLTIQVIYETESRLHMHIFDTAHTGDVKPPGIQVSTH</sequence>
<evidence type="ECO:0000313" key="2">
    <source>
        <dbReference type="Proteomes" id="UP001221142"/>
    </source>
</evidence>
<name>A0AAD7B5A0_9AGAR</name>
<reference evidence="1" key="1">
    <citation type="submission" date="2023-03" db="EMBL/GenBank/DDBJ databases">
        <title>Massive genome expansion in bonnet fungi (Mycena s.s.) driven by repeated elements and novel gene families across ecological guilds.</title>
        <authorList>
            <consortium name="Lawrence Berkeley National Laboratory"/>
            <person name="Harder C.B."/>
            <person name="Miyauchi S."/>
            <person name="Viragh M."/>
            <person name="Kuo A."/>
            <person name="Thoen E."/>
            <person name="Andreopoulos B."/>
            <person name="Lu D."/>
            <person name="Skrede I."/>
            <person name="Drula E."/>
            <person name="Henrissat B."/>
            <person name="Morin E."/>
            <person name="Kohler A."/>
            <person name="Barry K."/>
            <person name="LaButti K."/>
            <person name="Morin E."/>
            <person name="Salamov A."/>
            <person name="Lipzen A."/>
            <person name="Mereny Z."/>
            <person name="Hegedus B."/>
            <person name="Baldrian P."/>
            <person name="Stursova M."/>
            <person name="Weitz H."/>
            <person name="Taylor A."/>
            <person name="Grigoriev I.V."/>
            <person name="Nagy L.G."/>
            <person name="Martin F."/>
            <person name="Kauserud H."/>
        </authorList>
    </citation>
    <scope>NUCLEOTIDE SEQUENCE</scope>
    <source>
        <strain evidence="1">9284</strain>
    </source>
</reference>
<evidence type="ECO:0000313" key="1">
    <source>
        <dbReference type="EMBL" id="KAJ7610199.1"/>
    </source>
</evidence>
<gene>
    <name evidence="1" type="ORF">FB45DRAFT_1066370</name>
</gene>
<organism evidence="1 2">
    <name type="scientific">Roridomyces roridus</name>
    <dbReference type="NCBI Taxonomy" id="1738132"/>
    <lineage>
        <taxon>Eukaryota</taxon>
        <taxon>Fungi</taxon>
        <taxon>Dikarya</taxon>
        <taxon>Basidiomycota</taxon>
        <taxon>Agaricomycotina</taxon>
        <taxon>Agaricomycetes</taxon>
        <taxon>Agaricomycetidae</taxon>
        <taxon>Agaricales</taxon>
        <taxon>Marasmiineae</taxon>
        <taxon>Mycenaceae</taxon>
        <taxon>Roridomyces</taxon>
    </lineage>
</organism>
<dbReference type="Proteomes" id="UP001221142">
    <property type="component" value="Unassembled WGS sequence"/>
</dbReference>
<dbReference type="EMBL" id="JARKIF010000036">
    <property type="protein sequence ID" value="KAJ7610199.1"/>
    <property type="molecule type" value="Genomic_DNA"/>
</dbReference>